<protein>
    <submittedName>
        <fullName evidence="2">Uncharacterized protein</fullName>
    </submittedName>
</protein>
<keyword evidence="3" id="KW-1185">Reference proteome</keyword>
<dbReference type="Proteomes" id="UP001307889">
    <property type="component" value="Chromosome 16"/>
</dbReference>
<reference evidence="2 3" key="1">
    <citation type="submission" date="2023-09" db="EMBL/GenBank/DDBJ databases">
        <title>Nesidiocoris tenuis whole genome shotgun sequence.</title>
        <authorList>
            <person name="Shibata T."/>
            <person name="Shimoda M."/>
            <person name="Kobayashi T."/>
            <person name="Uehara T."/>
        </authorList>
    </citation>
    <scope>NUCLEOTIDE SEQUENCE [LARGE SCALE GENOMIC DNA]</scope>
    <source>
        <strain evidence="2 3">Japan</strain>
    </source>
</reference>
<organism evidence="2 3">
    <name type="scientific">Nesidiocoris tenuis</name>
    <dbReference type="NCBI Taxonomy" id="355587"/>
    <lineage>
        <taxon>Eukaryota</taxon>
        <taxon>Metazoa</taxon>
        <taxon>Ecdysozoa</taxon>
        <taxon>Arthropoda</taxon>
        <taxon>Hexapoda</taxon>
        <taxon>Insecta</taxon>
        <taxon>Pterygota</taxon>
        <taxon>Neoptera</taxon>
        <taxon>Paraneoptera</taxon>
        <taxon>Hemiptera</taxon>
        <taxon>Heteroptera</taxon>
        <taxon>Panheteroptera</taxon>
        <taxon>Cimicomorpha</taxon>
        <taxon>Miridae</taxon>
        <taxon>Dicyphina</taxon>
        <taxon>Nesidiocoris</taxon>
    </lineage>
</organism>
<evidence type="ECO:0000313" key="2">
    <source>
        <dbReference type="EMBL" id="BET03382.1"/>
    </source>
</evidence>
<sequence length="106" mass="10666">MYKFVALFAVIACASAGLVPLAAPGLIAPSVIGAPTAIVRTPSLDSAVIKSERLGGNFAYSTVEGHAYAAVSPVISHVQTPVAVSYAASPVAIRSHALVPSAPLIL</sequence>
<feature type="signal peptide" evidence="1">
    <location>
        <begin position="1"/>
        <end position="16"/>
    </location>
</feature>
<dbReference type="EMBL" id="AP028924">
    <property type="protein sequence ID" value="BET03382.1"/>
    <property type="molecule type" value="Genomic_DNA"/>
</dbReference>
<evidence type="ECO:0000256" key="1">
    <source>
        <dbReference type="SAM" id="SignalP"/>
    </source>
</evidence>
<feature type="chain" id="PRO_5046137357" evidence="1">
    <location>
        <begin position="17"/>
        <end position="106"/>
    </location>
</feature>
<proteinExistence type="predicted"/>
<accession>A0ABN7BIL2</accession>
<evidence type="ECO:0000313" key="3">
    <source>
        <dbReference type="Proteomes" id="UP001307889"/>
    </source>
</evidence>
<name>A0ABN7BIL2_9HEMI</name>
<keyword evidence="1" id="KW-0732">Signal</keyword>
<gene>
    <name evidence="2" type="ORF">NTJ_16200</name>
</gene>